<dbReference type="AlphaFoldDB" id="A0A545T6C2"/>
<dbReference type="Pfam" id="PF04397">
    <property type="entry name" value="LytTR"/>
    <property type="match status" value="1"/>
</dbReference>
<feature type="transmembrane region" description="Helical" evidence="3">
    <location>
        <begin position="351"/>
        <end position="366"/>
    </location>
</feature>
<keyword evidence="2" id="KW-0175">Coiled coil</keyword>
<name>A0A545T6C2_9GAMM</name>
<dbReference type="OrthoDB" id="9781059at2"/>
<dbReference type="PANTHER" id="PTHR37299:SF1">
    <property type="entry name" value="STAGE 0 SPORULATION PROTEIN A HOMOLOG"/>
    <property type="match status" value="1"/>
</dbReference>
<protein>
    <submittedName>
        <fullName evidence="5">LytTR family transcriptional regulator</fullName>
    </submittedName>
</protein>
<sequence>MDLNLNHVAGMLGLLVVLIFTAETTHANTMYSLIQSGNTYQCTDVLESGDEASFHAENCRVRNFTAFDPQGKSLWLRIDFDGEAIPKAIEAPFAVYVFAKASSQVYLNGELIGSNGHPSALAENEVIGKMDVGFYLPTRLLKPGKNQLLIHFSSHHGYLDLHRSIHFVGLATYGKPSDFIQQNSQLALVLLGALLLGGLYFSILSFNPLQRRTSALLALMAFIAAAQLFAEASRGILSYAYPTHDLRLVAITSFAFTFGSLILGFIAHKFVRSNPWHWFYGGVISTIIAISLVPGFDGKTTLAIFVPSLVATIIVGIRAIQTKEFRLLGYFSVFLAFLITVLLTLGYFHELILYVIITLLLCYLFIQQARDYTKEQEQRRAEEKQVAKLEFKLAQANQQQSPEFITLHSANTVDKVSTDDINYCQASGDYAELFLGDNRQKLFSGTLKKLEGELPNTFLRVHRSYLVNLDKVASLRSEGGSGCLILLDGSRVPVSRRLLPEVRTAMA</sequence>
<feature type="transmembrane region" description="Helical" evidence="3">
    <location>
        <begin position="327"/>
        <end position="345"/>
    </location>
</feature>
<dbReference type="EMBL" id="VIKR01000004">
    <property type="protein sequence ID" value="TQV72780.1"/>
    <property type="molecule type" value="Genomic_DNA"/>
</dbReference>
<dbReference type="SMART" id="SM00850">
    <property type="entry name" value="LytTR"/>
    <property type="match status" value="1"/>
</dbReference>
<evidence type="ECO:0000259" key="4">
    <source>
        <dbReference type="PROSITE" id="PS50930"/>
    </source>
</evidence>
<dbReference type="PANTHER" id="PTHR37299">
    <property type="entry name" value="TRANSCRIPTIONAL REGULATOR-RELATED"/>
    <property type="match status" value="1"/>
</dbReference>
<dbReference type="GO" id="GO:0003677">
    <property type="term" value="F:DNA binding"/>
    <property type="evidence" value="ECO:0007669"/>
    <property type="project" value="InterPro"/>
</dbReference>
<proteinExistence type="predicted"/>
<dbReference type="InterPro" id="IPR007492">
    <property type="entry name" value="LytTR_DNA-bd_dom"/>
</dbReference>
<reference evidence="5 6" key="1">
    <citation type="submission" date="2019-06" db="EMBL/GenBank/DDBJ databases">
        <title>Draft genome of Aliikangiella marina GYP-15.</title>
        <authorList>
            <person name="Wang G."/>
        </authorList>
    </citation>
    <scope>NUCLEOTIDE SEQUENCE [LARGE SCALE GENOMIC DNA]</scope>
    <source>
        <strain evidence="5 6">GYP-15</strain>
    </source>
</reference>
<evidence type="ECO:0000256" key="2">
    <source>
        <dbReference type="SAM" id="Coils"/>
    </source>
</evidence>
<evidence type="ECO:0000313" key="6">
    <source>
        <dbReference type="Proteomes" id="UP000317839"/>
    </source>
</evidence>
<feature type="transmembrane region" description="Helical" evidence="3">
    <location>
        <begin position="186"/>
        <end position="204"/>
    </location>
</feature>
<accession>A0A545T6C2</accession>
<feature type="transmembrane region" description="Helical" evidence="3">
    <location>
        <begin position="302"/>
        <end position="320"/>
    </location>
</feature>
<dbReference type="GO" id="GO:0000156">
    <property type="term" value="F:phosphorelay response regulator activity"/>
    <property type="evidence" value="ECO:0007669"/>
    <property type="project" value="InterPro"/>
</dbReference>
<evidence type="ECO:0000313" key="5">
    <source>
        <dbReference type="EMBL" id="TQV72780.1"/>
    </source>
</evidence>
<feature type="transmembrane region" description="Helical" evidence="3">
    <location>
        <begin position="216"/>
        <end position="240"/>
    </location>
</feature>
<dbReference type="Gene3D" id="2.40.50.1020">
    <property type="entry name" value="LytTr DNA-binding domain"/>
    <property type="match status" value="1"/>
</dbReference>
<organism evidence="5 6">
    <name type="scientific">Aliikangiella marina</name>
    <dbReference type="NCBI Taxonomy" id="1712262"/>
    <lineage>
        <taxon>Bacteria</taxon>
        <taxon>Pseudomonadati</taxon>
        <taxon>Pseudomonadota</taxon>
        <taxon>Gammaproteobacteria</taxon>
        <taxon>Oceanospirillales</taxon>
        <taxon>Pleioneaceae</taxon>
        <taxon>Aliikangiella</taxon>
    </lineage>
</organism>
<feature type="domain" description="HTH LytTR-type" evidence="4">
    <location>
        <begin position="405"/>
        <end position="507"/>
    </location>
</feature>
<keyword evidence="3" id="KW-0812">Transmembrane</keyword>
<keyword evidence="3" id="KW-1133">Transmembrane helix</keyword>
<keyword evidence="3" id="KW-0472">Membrane</keyword>
<evidence type="ECO:0000256" key="3">
    <source>
        <dbReference type="SAM" id="Phobius"/>
    </source>
</evidence>
<keyword evidence="1" id="KW-0902">Two-component regulatory system</keyword>
<dbReference type="Proteomes" id="UP000317839">
    <property type="component" value="Unassembled WGS sequence"/>
</dbReference>
<dbReference type="RefSeq" id="WP_142942891.1">
    <property type="nucleotide sequence ID" value="NZ_VIKR01000004.1"/>
</dbReference>
<comment type="caution">
    <text evidence="5">The sequence shown here is derived from an EMBL/GenBank/DDBJ whole genome shotgun (WGS) entry which is preliminary data.</text>
</comment>
<feature type="transmembrane region" description="Helical" evidence="3">
    <location>
        <begin position="246"/>
        <end position="266"/>
    </location>
</feature>
<gene>
    <name evidence="5" type="ORF">FLL45_15030</name>
</gene>
<keyword evidence="6" id="KW-1185">Reference proteome</keyword>
<dbReference type="PROSITE" id="PS50930">
    <property type="entry name" value="HTH_LYTTR"/>
    <property type="match status" value="1"/>
</dbReference>
<feature type="transmembrane region" description="Helical" evidence="3">
    <location>
        <begin position="278"/>
        <end position="296"/>
    </location>
</feature>
<dbReference type="InterPro" id="IPR046947">
    <property type="entry name" value="LytR-like"/>
</dbReference>
<evidence type="ECO:0000256" key="1">
    <source>
        <dbReference type="ARBA" id="ARBA00023012"/>
    </source>
</evidence>
<feature type="coiled-coil region" evidence="2">
    <location>
        <begin position="372"/>
        <end position="399"/>
    </location>
</feature>